<gene>
    <name evidence="2" type="primary">LOC103910688</name>
</gene>
<dbReference type="RefSeq" id="XP_073804866.1">
    <property type="nucleotide sequence ID" value="XM_073948765.1"/>
</dbReference>
<dbReference type="Proteomes" id="UP000000437">
    <property type="component" value="Chromosome 4"/>
</dbReference>
<organism evidence="1 2">
    <name type="scientific">Danio rerio</name>
    <name type="common">Zebrafish</name>
    <name type="synonym">Brachydanio rerio</name>
    <dbReference type="NCBI Taxonomy" id="7955"/>
    <lineage>
        <taxon>Eukaryota</taxon>
        <taxon>Metazoa</taxon>
        <taxon>Chordata</taxon>
        <taxon>Craniata</taxon>
        <taxon>Vertebrata</taxon>
        <taxon>Euteleostomi</taxon>
        <taxon>Actinopterygii</taxon>
        <taxon>Neopterygii</taxon>
        <taxon>Teleostei</taxon>
        <taxon>Ostariophysi</taxon>
        <taxon>Cypriniformes</taxon>
        <taxon>Danionidae</taxon>
        <taxon>Danioninae</taxon>
        <taxon>Danio</taxon>
    </lineage>
</organism>
<name>A0AC58JEG4_DANRE</name>
<protein>
    <submittedName>
        <fullName evidence="2">Uncharacterized protein</fullName>
    </submittedName>
</protein>
<sequence length="355" mass="40886">MNMALPSTHVFLMRNIIHHYNVRKNEKRLHDIKKEFNTNIHMNDHSQIVLENPSSTEKCMDMSLGPLTALPENIVTLQTTAASPGITSVTSPLSSVPITEKTACEPTTLLNFLEPTKPWERDWHPLQEKLLDYVLDRNRPGSEIIVKEGQVCLIREEFWSLGLLRDMDSHIGNACMKLICEMARQIGKDIYIEDFYVVSVWKETPNNIVNGLPEDADLKDLLAFPAWTNANGPDHLVVCIMMPLRREMVFLDSLYAEHESGFGDEEYRAIFRKISYQVDHGTWSEKTGYDFPALPRQTRGNDCGVFVLMYTLSMVCGIGFQLQEMDIPIIRQWWCLLLMEQFQIDGYVSNYLFFL</sequence>
<proteinExistence type="predicted"/>
<accession>A0AC58JEG4</accession>
<evidence type="ECO:0000313" key="2">
    <source>
        <dbReference type="RefSeq" id="XP_073804866.1"/>
    </source>
</evidence>
<keyword evidence="1" id="KW-1185">Reference proteome</keyword>
<reference evidence="2" key="1">
    <citation type="submission" date="2025-08" db="UniProtKB">
        <authorList>
            <consortium name="RefSeq"/>
        </authorList>
    </citation>
    <scope>IDENTIFICATION</scope>
    <source>
        <strain evidence="2">Tuebingen</strain>
        <tissue evidence="2">Fibroblasts and whole tissue</tissue>
    </source>
</reference>
<evidence type="ECO:0000313" key="1">
    <source>
        <dbReference type="Proteomes" id="UP000000437"/>
    </source>
</evidence>